<feature type="domain" description="Aldehyde oxidase/xanthine dehydrogenase a/b hammerhead" evidence="1">
    <location>
        <begin position="22"/>
        <end position="128"/>
    </location>
</feature>
<dbReference type="InterPro" id="IPR000674">
    <property type="entry name" value="Ald_Oxase/Xan_DH_a/b"/>
</dbReference>
<dbReference type="GO" id="GO:0005506">
    <property type="term" value="F:iron ion binding"/>
    <property type="evidence" value="ECO:0007669"/>
    <property type="project" value="InterPro"/>
</dbReference>
<dbReference type="SUPFAM" id="SSF54665">
    <property type="entry name" value="CO dehydrogenase molybdoprotein N-domain-like"/>
    <property type="match status" value="1"/>
</dbReference>
<dbReference type="Pfam" id="PF01315">
    <property type="entry name" value="Ald_Xan_dh_C"/>
    <property type="match status" value="1"/>
</dbReference>
<dbReference type="Gene3D" id="3.30.365.10">
    <property type="entry name" value="Aldehyde oxidase/xanthine dehydrogenase, molybdopterin binding domain"/>
    <property type="match status" value="4"/>
</dbReference>
<name>A0A4R2BC70_9BACI</name>
<evidence type="ECO:0000313" key="2">
    <source>
        <dbReference type="EMBL" id="TCN24517.1"/>
    </source>
</evidence>
<protein>
    <submittedName>
        <fullName evidence="2">Xanthine dehydrogenase molybdenum binding subunit apoprotein</fullName>
    </submittedName>
</protein>
<dbReference type="GO" id="GO:0016491">
    <property type="term" value="F:oxidoreductase activity"/>
    <property type="evidence" value="ECO:0007669"/>
    <property type="project" value="InterPro"/>
</dbReference>
<accession>A0A4R2BC70</accession>
<dbReference type="InterPro" id="IPR008274">
    <property type="entry name" value="AldOxase/xan_DH_MoCoBD1"/>
</dbReference>
<dbReference type="Pfam" id="PF02738">
    <property type="entry name" value="MoCoBD_1"/>
    <property type="match status" value="1"/>
</dbReference>
<organism evidence="2 3">
    <name type="scientific">Mesobacillus foraminis</name>
    <dbReference type="NCBI Taxonomy" id="279826"/>
    <lineage>
        <taxon>Bacteria</taxon>
        <taxon>Bacillati</taxon>
        <taxon>Bacillota</taxon>
        <taxon>Bacilli</taxon>
        <taxon>Bacillales</taxon>
        <taxon>Bacillaceae</taxon>
        <taxon>Mesobacillus</taxon>
    </lineage>
</organism>
<dbReference type="InterPro" id="IPR037165">
    <property type="entry name" value="AldOxase/xan_DH_Mopterin-bd_sf"/>
</dbReference>
<proteinExistence type="predicted"/>
<sequence>MEHEENARKQSRVRPDGAGKVSGSLQYLTDLYFPDMLFGKILRSSFPHARILSICTEKARQLPGVKAVITHKDVPGLNGFGLIVPDQPVLCMEIARYVGDAIAAVAADTIETAEKALKLIEVEYEPLPVIDTPEKAMAPDAPQLHDNGNVMHRAGHKKGDVGKGFEQCSFIVEETYRVPRQMHVYMETEGGVIVPEKNGTLTVYVGTQHGYKDRFQLARILGMPEEQIRIISSPIGGSFGGKDELNIQPYGAMLALITGCPVKIHQTRKESVISGLKRHPMKIIMKTGASKEGKLLAHKVEILADTGAYATLGPAILDFAVEHAAGPYMVPNVDVEGVSVFTNNGVAGEFRGFGGNQITFALESQIDRLAEKLGMDPLEFRRRNIRKAADAGPLGQRIAETNGASEVLEGISPAFEKRKAEAEKWNLEHKWKRRGVGAAIAMHGGGLGYGRLDPAGGRLSLTNAGKIQAAFGFEECGQGILAVIETIMVEELSCGVEDLEIVIGDTAVVPHSGSTTASRGTSMVWLAVQRMKKDFADGLLTGASRMTNIPEANLRLGNGGIFRRKGTHPIVTYRELAQFLSKDAPLIVSSRFDFPTTPDKIDSGHFLYSFSGVLVQVEVDILTGQIKMVHLDQTISAGPVVNPAGYTGQIEGGGVMGIGYALMEEAVMVEGRYAAENLDSYLVPSICDVPELKVMPVETLAEGDQYGPRGVGEIGTVAVAPAITKAIHDALGHWVQTLPVSAEEIITACGERGMNKWMKTT</sequence>
<dbReference type="AlphaFoldDB" id="A0A4R2BC70"/>
<dbReference type="Proteomes" id="UP000295689">
    <property type="component" value="Unassembled WGS sequence"/>
</dbReference>
<dbReference type="PANTHER" id="PTHR11908">
    <property type="entry name" value="XANTHINE DEHYDROGENASE"/>
    <property type="match status" value="1"/>
</dbReference>
<dbReference type="InterPro" id="IPR046867">
    <property type="entry name" value="AldOxase/xan_DH_MoCoBD2"/>
</dbReference>
<dbReference type="Gene3D" id="3.90.1170.50">
    <property type="entry name" value="Aldehyde oxidase/xanthine dehydrogenase, a/b hammerhead"/>
    <property type="match status" value="1"/>
</dbReference>
<dbReference type="EMBL" id="SLVV01000007">
    <property type="protein sequence ID" value="TCN24517.1"/>
    <property type="molecule type" value="Genomic_DNA"/>
</dbReference>
<reference evidence="2 3" key="1">
    <citation type="journal article" date="2015" name="Stand. Genomic Sci.">
        <title>Genomic Encyclopedia of Bacterial and Archaeal Type Strains, Phase III: the genomes of soil and plant-associated and newly described type strains.</title>
        <authorList>
            <person name="Whitman W.B."/>
            <person name="Woyke T."/>
            <person name="Klenk H.P."/>
            <person name="Zhou Y."/>
            <person name="Lilburn T.G."/>
            <person name="Beck B.J."/>
            <person name="De Vos P."/>
            <person name="Vandamme P."/>
            <person name="Eisen J.A."/>
            <person name="Garrity G."/>
            <person name="Hugenholtz P."/>
            <person name="Kyrpides N.C."/>
        </authorList>
    </citation>
    <scope>NUCLEOTIDE SEQUENCE [LARGE SCALE GENOMIC DNA]</scope>
    <source>
        <strain evidence="2 3">CV53</strain>
    </source>
</reference>
<evidence type="ECO:0000313" key="3">
    <source>
        <dbReference type="Proteomes" id="UP000295689"/>
    </source>
</evidence>
<gene>
    <name evidence="2" type="ORF">EV146_107217</name>
</gene>
<keyword evidence="3" id="KW-1185">Reference proteome</keyword>
<dbReference type="InterPro" id="IPR017609">
    <property type="entry name" value="Xanthine_dehydrogenase_dsu"/>
</dbReference>
<dbReference type="PANTHER" id="PTHR11908:SF157">
    <property type="entry name" value="XANTHINE DEHYDROGENASE SUBUNIT D-RELATED"/>
    <property type="match status" value="1"/>
</dbReference>
<dbReference type="SMART" id="SM01008">
    <property type="entry name" value="Ald_Xan_dh_C"/>
    <property type="match status" value="1"/>
</dbReference>
<dbReference type="SUPFAM" id="SSF56003">
    <property type="entry name" value="Molybdenum cofactor-binding domain"/>
    <property type="match status" value="1"/>
</dbReference>
<dbReference type="NCBIfam" id="TIGR03196">
    <property type="entry name" value="pucD"/>
    <property type="match status" value="1"/>
</dbReference>
<dbReference type="Pfam" id="PF20256">
    <property type="entry name" value="MoCoBD_2"/>
    <property type="match status" value="1"/>
</dbReference>
<dbReference type="InterPro" id="IPR036856">
    <property type="entry name" value="Ald_Oxase/Xan_DH_a/b_sf"/>
</dbReference>
<evidence type="ECO:0000259" key="1">
    <source>
        <dbReference type="SMART" id="SM01008"/>
    </source>
</evidence>
<comment type="caution">
    <text evidence="2">The sequence shown here is derived from an EMBL/GenBank/DDBJ whole genome shotgun (WGS) entry which is preliminary data.</text>
</comment>
<dbReference type="InterPro" id="IPR016208">
    <property type="entry name" value="Ald_Oxase/xanthine_DH-like"/>
</dbReference>